<dbReference type="Pfam" id="PF02567">
    <property type="entry name" value="PhzC-PhzF"/>
    <property type="match status" value="1"/>
</dbReference>
<dbReference type="InterPro" id="IPR003719">
    <property type="entry name" value="Phenazine_PhzF-like"/>
</dbReference>
<evidence type="ECO:0000256" key="3">
    <source>
        <dbReference type="PIRSR" id="PIRSR016184-1"/>
    </source>
</evidence>
<evidence type="ECO:0000313" key="4">
    <source>
        <dbReference type="EMBL" id="SEE80324.1"/>
    </source>
</evidence>
<dbReference type="AlphaFoldDB" id="A0A1H5LTM0"/>
<keyword evidence="2" id="KW-0413">Isomerase</keyword>
<sequence length="292" mass="30495">MSDAVIPEVLHLAAFADGPGGGNLAGVVLDAMELSDEQMLEVARDVGYSETAFVTTALDAKRSASIRYFSPGAEVPFCGHATVATAVALAEKYGPGTFSLATQAGEIVLQTTPSEHGMTASFTSLEPSVTEIAPTVLTRLLDLLGLDAEQLHPGFPAKLAFAGNTHPMIVVRDRADLDSFTFDAQGLRTLMDEQGWAGTVTVMWVDKDGDHVPVSLEIESRNLFPVGNIREDPATGSAAASTGAYLRSIGAVRTPASLVIRQGRHVGRPCILHASVPAQGGITVTGTATQVA</sequence>
<name>A0A1H5LTM0_9MICC</name>
<gene>
    <name evidence="4" type="ORF">SAMN04489740_2601</name>
</gene>
<evidence type="ECO:0000313" key="5">
    <source>
        <dbReference type="Proteomes" id="UP000182725"/>
    </source>
</evidence>
<reference evidence="4 5" key="1">
    <citation type="submission" date="2016-10" db="EMBL/GenBank/DDBJ databases">
        <authorList>
            <person name="de Groot N.N."/>
        </authorList>
    </citation>
    <scope>NUCLEOTIDE SEQUENCE [LARGE SCALE GENOMIC DNA]</scope>
    <source>
        <strain evidence="4 5">DSM 22274</strain>
    </source>
</reference>
<dbReference type="SUPFAM" id="SSF54506">
    <property type="entry name" value="Diaminopimelate epimerase-like"/>
    <property type="match status" value="1"/>
</dbReference>
<organism evidence="4 5">
    <name type="scientific">Arthrobacter alpinus</name>
    <dbReference type="NCBI Taxonomy" id="656366"/>
    <lineage>
        <taxon>Bacteria</taxon>
        <taxon>Bacillati</taxon>
        <taxon>Actinomycetota</taxon>
        <taxon>Actinomycetes</taxon>
        <taxon>Micrococcales</taxon>
        <taxon>Micrococcaceae</taxon>
        <taxon>Arthrobacter</taxon>
    </lineage>
</organism>
<proteinExistence type="inferred from homology"/>
<comment type="similarity">
    <text evidence="1">Belongs to the PhzF family.</text>
</comment>
<dbReference type="NCBIfam" id="TIGR00654">
    <property type="entry name" value="PhzF_family"/>
    <property type="match status" value="1"/>
</dbReference>
<feature type="active site" evidence="3">
    <location>
        <position position="50"/>
    </location>
</feature>
<dbReference type="GO" id="GO:0016853">
    <property type="term" value="F:isomerase activity"/>
    <property type="evidence" value="ECO:0007669"/>
    <property type="project" value="UniProtKB-KW"/>
</dbReference>
<protein>
    <submittedName>
        <fullName evidence="4">Phenazine biosynthesis protein PhzF family</fullName>
    </submittedName>
</protein>
<dbReference type="GO" id="GO:0005737">
    <property type="term" value="C:cytoplasm"/>
    <property type="evidence" value="ECO:0007669"/>
    <property type="project" value="TreeGrafter"/>
</dbReference>
<accession>A0A1H5LTM0</accession>
<evidence type="ECO:0000256" key="1">
    <source>
        <dbReference type="ARBA" id="ARBA00008270"/>
    </source>
</evidence>
<dbReference type="EMBL" id="FNTV01000001">
    <property type="protein sequence ID" value="SEE80324.1"/>
    <property type="molecule type" value="Genomic_DNA"/>
</dbReference>
<dbReference type="PIRSF" id="PIRSF016184">
    <property type="entry name" value="PhzC_PhzF"/>
    <property type="match status" value="1"/>
</dbReference>
<dbReference type="Proteomes" id="UP000182725">
    <property type="component" value="Unassembled WGS sequence"/>
</dbReference>
<evidence type="ECO:0000256" key="2">
    <source>
        <dbReference type="ARBA" id="ARBA00023235"/>
    </source>
</evidence>
<dbReference type="Gene3D" id="3.10.310.10">
    <property type="entry name" value="Diaminopimelate Epimerase, Chain A, domain 1"/>
    <property type="match status" value="2"/>
</dbReference>
<dbReference type="PANTHER" id="PTHR13774:SF39">
    <property type="entry name" value="BIOSYNTHESIS PROTEIN, PUTATIVE-RELATED"/>
    <property type="match status" value="1"/>
</dbReference>
<dbReference type="RefSeq" id="WP_074713305.1">
    <property type="nucleotide sequence ID" value="NZ_FNTV01000001.1"/>
</dbReference>
<dbReference type="PANTHER" id="PTHR13774">
    <property type="entry name" value="PHENAZINE BIOSYNTHESIS PROTEIN"/>
    <property type="match status" value="1"/>
</dbReference>